<dbReference type="InterPro" id="IPR020258">
    <property type="entry name" value="Uncharacterised_YbeF"/>
</dbReference>
<feature type="transmembrane region" description="Helical" evidence="1">
    <location>
        <begin position="6"/>
        <end position="24"/>
    </location>
</feature>
<dbReference type="EMBL" id="BRZA01000002">
    <property type="protein sequence ID" value="GLC88822.1"/>
    <property type="molecule type" value="Genomic_DNA"/>
</dbReference>
<accession>A0ABQ5NL47</accession>
<dbReference type="Pfam" id="PF10852">
    <property type="entry name" value="DUF2651"/>
    <property type="match status" value="1"/>
</dbReference>
<dbReference type="Proteomes" id="UP001065593">
    <property type="component" value="Unassembled WGS sequence"/>
</dbReference>
<name>A0ABQ5NL47_9BACI</name>
<evidence type="ECO:0000256" key="1">
    <source>
        <dbReference type="SAM" id="Phobius"/>
    </source>
</evidence>
<evidence type="ECO:0000313" key="2">
    <source>
        <dbReference type="EMBL" id="GLC88822.1"/>
    </source>
</evidence>
<feature type="transmembrane region" description="Helical" evidence="1">
    <location>
        <begin position="29"/>
        <end position="47"/>
    </location>
</feature>
<feature type="transmembrane region" description="Helical" evidence="1">
    <location>
        <begin position="53"/>
        <end position="71"/>
    </location>
</feature>
<evidence type="ECO:0008006" key="4">
    <source>
        <dbReference type="Google" id="ProtNLM"/>
    </source>
</evidence>
<protein>
    <recommendedName>
        <fullName evidence="4">DUF2651 domain-containing protein</fullName>
    </recommendedName>
</protein>
<keyword evidence="1" id="KW-1133">Transmembrane helix</keyword>
<evidence type="ECO:0000313" key="3">
    <source>
        <dbReference type="Proteomes" id="UP001065593"/>
    </source>
</evidence>
<keyword evidence="3" id="KW-1185">Reference proteome</keyword>
<keyword evidence="1" id="KW-0472">Membrane</keyword>
<reference evidence="2" key="1">
    <citation type="submission" date="2022-08" db="EMBL/GenBank/DDBJ databases">
        <title>Draft genome sequence of Lysinibacillus sp. strain KH24.</title>
        <authorList>
            <person name="Kanbe H."/>
            <person name="Itoh H."/>
        </authorList>
    </citation>
    <scope>NUCLEOTIDE SEQUENCE</scope>
    <source>
        <strain evidence="2">KH24</strain>
    </source>
</reference>
<keyword evidence="1" id="KW-0812">Transmembrane</keyword>
<gene>
    <name evidence="2" type="ORF">LYSBPC_19490</name>
</gene>
<dbReference type="RefSeq" id="WP_264988576.1">
    <property type="nucleotide sequence ID" value="NZ_BRZA01000002.1"/>
</dbReference>
<sequence length="74" mass="8875">MEFVFAFLFWPIIVVIFSISSFFLVKKWFIAPIITCVIFVILTYTIFNPTFLFWTVIYTILSLLVSILLFFKYK</sequence>
<comment type="caution">
    <text evidence="2">The sequence shown here is derived from an EMBL/GenBank/DDBJ whole genome shotgun (WGS) entry which is preliminary data.</text>
</comment>
<organism evidence="2 3">
    <name type="scientific">Lysinibacillus piscis</name>
    <dbReference type="NCBI Taxonomy" id="2518931"/>
    <lineage>
        <taxon>Bacteria</taxon>
        <taxon>Bacillati</taxon>
        <taxon>Bacillota</taxon>
        <taxon>Bacilli</taxon>
        <taxon>Bacillales</taxon>
        <taxon>Bacillaceae</taxon>
        <taxon>Lysinibacillus</taxon>
    </lineage>
</organism>
<proteinExistence type="predicted"/>